<dbReference type="PANTHER" id="PTHR33495:SF2">
    <property type="entry name" value="ANTI-SIGMA FACTOR ANTAGONIST TM_1081-RELATED"/>
    <property type="match status" value="1"/>
</dbReference>
<dbReference type="RefSeq" id="WP_153542047.1">
    <property type="nucleotide sequence ID" value="NZ_WEGH01000007.1"/>
</dbReference>
<dbReference type="InterPro" id="IPR002645">
    <property type="entry name" value="STAS_dom"/>
</dbReference>
<feature type="compositionally biased region" description="Low complexity" evidence="3">
    <location>
        <begin position="18"/>
        <end position="33"/>
    </location>
</feature>
<evidence type="ECO:0000256" key="2">
    <source>
        <dbReference type="RuleBase" id="RU003749"/>
    </source>
</evidence>
<comment type="caution">
    <text evidence="5">The sequence shown here is derived from an EMBL/GenBank/DDBJ whole genome shotgun (WGS) entry which is preliminary data.</text>
</comment>
<keyword evidence="6" id="KW-1185">Reference proteome</keyword>
<dbReference type="Proteomes" id="UP000487268">
    <property type="component" value="Unassembled WGS sequence"/>
</dbReference>
<evidence type="ECO:0000256" key="3">
    <source>
        <dbReference type="SAM" id="MobiDB-lite"/>
    </source>
</evidence>
<dbReference type="EMBL" id="WEGH01000007">
    <property type="protein sequence ID" value="MQY09804.1"/>
    <property type="molecule type" value="Genomic_DNA"/>
</dbReference>
<protein>
    <recommendedName>
        <fullName evidence="2">Anti-sigma factor antagonist</fullName>
    </recommendedName>
</protein>
<evidence type="ECO:0000313" key="6">
    <source>
        <dbReference type="Proteomes" id="UP000487268"/>
    </source>
</evidence>
<dbReference type="InterPro" id="IPR036513">
    <property type="entry name" value="STAS_dom_sf"/>
</dbReference>
<gene>
    <name evidence="5" type="ORF">ACRB68_79330</name>
</gene>
<dbReference type="OrthoDB" id="3622319at2"/>
<dbReference type="NCBIfam" id="TIGR00377">
    <property type="entry name" value="ant_ant_sig"/>
    <property type="match status" value="1"/>
</dbReference>
<dbReference type="AlphaFoldDB" id="A0A7K0CAL2"/>
<dbReference type="PANTHER" id="PTHR33495">
    <property type="entry name" value="ANTI-SIGMA FACTOR ANTAGONIST TM_1081-RELATED-RELATED"/>
    <property type="match status" value="1"/>
</dbReference>
<proteinExistence type="inferred from homology"/>
<dbReference type="Gene3D" id="3.30.750.24">
    <property type="entry name" value="STAS domain"/>
    <property type="match status" value="1"/>
</dbReference>
<dbReference type="InterPro" id="IPR003658">
    <property type="entry name" value="Anti-sigma_ant"/>
</dbReference>
<evidence type="ECO:0000259" key="4">
    <source>
        <dbReference type="PROSITE" id="PS50801"/>
    </source>
</evidence>
<dbReference type="Pfam" id="PF01740">
    <property type="entry name" value="STAS"/>
    <property type="match status" value="1"/>
</dbReference>
<dbReference type="CDD" id="cd07043">
    <property type="entry name" value="STAS_anti-anti-sigma_factors"/>
    <property type="match status" value="1"/>
</dbReference>
<accession>A0A7K0CAL2</accession>
<dbReference type="PROSITE" id="PS50801">
    <property type="entry name" value="STAS"/>
    <property type="match status" value="1"/>
</dbReference>
<feature type="domain" description="STAS" evidence="4">
    <location>
        <begin position="42"/>
        <end position="151"/>
    </location>
</feature>
<feature type="region of interest" description="Disordered" evidence="3">
    <location>
        <begin position="1"/>
        <end position="33"/>
    </location>
</feature>
<dbReference type="GO" id="GO:0043856">
    <property type="term" value="F:anti-sigma factor antagonist activity"/>
    <property type="evidence" value="ECO:0007669"/>
    <property type="project" value="InterPro"/>
</dbReference>
<dbReference type="SUPFAM" id="SSF52091">
    <property type="entry name" value="SpoIIaa-like"/>
    <property type="match status" value="1"/>
</dbReference>
<evidence type="ECO:0000313" key="5">
    <source>
        <dbReference type="EMBL" id="MQY09804.1"/>
    </source>
</evidence>
<evidence type="ECO:0000256" key="1">
    <source>
        <dbReference type="ARBA" id="ARBA00009013"/>
    </source>
</evidence>
<organism evidence="5 6">
    <name type="scientific">Actinomadura macrotermitis</name>
    <dbReference type="NCBI Taxonomy" id="2585200"/>
    <lineage>
        <taxon>Bacteria</taxon>
        <taxon>Bacillati</taxon>
        <taxon>Actinomycetota</taxon>
        <taxon>Actinomycetes</taxon>
        <taxon>Streptosporangiales</taxon>
        <taxon>Thermomonosporaceae</taxon>
        <taxon>Actinomadura</taxon>
    </lineage>
</organism>
<comment type="similarity">
    <text evidence="1 2">Belongs to the anti-sigma-factor antagonist family.</text>
</comment>
<reference evidence="5 6" key="1">
    <citation type="submission" date="2019-10" db="EMBL/GenBank/DDBJ databases">
        <title>Actinomadura rubteroloni sp. nov. and Actinomadura macrotermitis sp. nov., isolated from the gut of fungus growing-termite Macrotermes natalensis.</title>
        <authorList>
            <person name="Benndorf R."/>
            <person name="Martin K."/>
            <person name="Kuefner M."/>
            <person name="De Beer W."/>
            <person name="Kaster A.-K."/>
            <person name="Vollmers J."/>
            <person name="Poulsen M."/>
            <person name="Beemelmanns C."/>
        </authorList>
    </citation>
    <scope>NUCLEOTIDE SEQUENCE [LARGE SCALE GENOMIC DNA]</scope>
    <source>
        <strain evidence="5 6">RB68</strain>
    </source>
</reference>
<sequence length="156" mass="16211">MAEDNGTAIRRPHRRGPGVRCRAGAGAPAGRAVRTAPPAGLEITVTRAHGAVAVVAVAGEIDLHTADALRARLTELHDAGHRGLVVDFAAVPFCDAAGLGALVAAHNRVAGRGGEIRLARLRRAQERLVRITGLHALFALHDDLDEAVAEATKALP</sequence>
<name>A0A7K0CAL2_9ACTN</name>